<dbReference type="AlphaFoldDB" id="A0AAW0FRJ1"/>
<reference evidence="1 2" key="1">
    <citation type="submission" date="2022-09" db="EMBL/GenBank/DDBJ databases">
        <authorList>
            <person name="Palmer J.M."/>
        </authorList>
    </citation>
    <scope>NUCLEOTIDE SEQUENCE [LARGE SCALE GENOMIC DNA]</scope>
    <source>
        <strain evidence="1 2">DSM 7382</strain>
    </source>
</reference>
<gene>
    <name evidence="1" type="ORF">QCA50_017061</name>
</gene>
<protein>
    <submittedName>
        <fullName evidence="1">Uncharacterized protein</fullName>
    </submittedName>
</protein>
<organism evidence="1 2">
    <name type="scientific">Cerrena zonata</name>
    <dbReference type="NCBI Taxonomy" id="2478898"/>
    <lineage>
        <taxon>Eukaryota</taxon>
        <taxon>Fungi</taxon>
        <taxon>Dikarya</taxon>
        <taxon>Basidiomycota</taxon>
        <taxon>Agaricomycotina</taxon>
        <taxon>Agaricomycetes</taxon>
        <taxon>Polyporales</taxon>
        <taxon>Cerrenaceae</taxon>
        <taxon>Cerrena</taxon>
    </lineage>
</organism>
<sequence length="114" mass="12868">MADVIKNELVNTVKCALQWNVFFIKSFDSIDNPEIKKITATAPYPIEYSALMVPPCLANSGYRWAKATNTPKSMKNHWLIKNDAIRRIHTYTLALPLASLSLILSNIKVYPMNG</sequence>
<comment type="caution">
    <text evidence="1">The sequence shown here is derived from an EMBL/GenBank/DDBJ whole genome shotgun (WGS) entry which is preliminary data.</text>
</comment>
<dbReference type="EMBL" id="JASBNA010000054">
    <property type="protein sequence ID" value="KAK7679902.1"/>
    <property type="molecule type" value="Genomic_DNA"/>
</dbReference>
<proteinExistence type="predicted"/>
<name>A0AAW0FRJ1_9APHY</name>
<evidence type="ECO:0000313" key="2">
    <source>
        <dbReference type="Proteomes" id="UP001385951"/>
    </source>
</evidence>
<dbReference type="Proteomes" id="UP001385951">
    <property type="component" value="Unassembled WGS sequence"/>
</dbReference>
<accession>A0AAW0FRJ1</accession>
<keyword evidence="2" id="KW-1185">Reference proteome</keyword>
<evidence type="ECO:0000313" key="1">
    <source>
        <dbReference type="EMBL" id="KAK7679902.1"/>
    </source>
</evidence>